<sequence length="182" mass="19920">MSKSASAFNTDKLLWLNHPLYQYAGAGICGDAFAVAYRAGKISTPVTARSLLKLVKLLGERCKTLKEMAQSCRYFYEDFSEFDADAAKKHLRPVARQPLEVVRDKLSAITDWSAENVHHAIQATADELEVGMGKVGMPLRVAVTGAGQSPALDVTVHAIGKTRSIERINKALGFIAERESQQ</sequence>
<dbReference type="GO" id="GO:0006424">
    <property type="term" value="P:glutamyl-tRNA aminoacylation"/>
    <property type="evidence" value="ECO:0007669"/>
    <property type="project" value="TreeGrafter"/>
</dbReference>
<dbReference type="InterPro" id="IPR020751">
    <property type="entry name" value="aa-tRNA-synth_I_codon-bd_sub2"/>
</dbReference>
<dbReference type="Proteomes" id="UP000269208">
    <property type="component" value="Chromosome"/>
</dbReference>
<keyword evidence="4" id="KW-0067">ATP-binding</keyword>
<dbReference type="Pfam" id="PF19269">
    <property type="entry name" value="Anticodon_2"/>
    <property type="match status" value="1"/>
</dbReference>
<dbReference type="InterPro" id="IPR049940">
    <property type="entry name" value="GluQ/Sye"/>
</dbReference>
<keyword evidence="3" id="KW-0547">Nucleotide-binding</keyword>
<dbReference type="PANTHER" id="PTHR43311">
    <property type="entry name" value="GLUTAMATE--TRNA LIGASE"/>
    <property type="match status" value="1"/>
</dbReference>
<evidence type="ECO:0000313" key="9">
    <source>
        <dbReference type="Proteomes" id="UP000269208"/>
    </source>
</evidence>
<dbReference type="SUPFAM" id="SSF48163">
    <property type="entry name" value="An anticodon-binding domain of class I aminoacyl-tRNA synthetases"/>
    <property type="match status" value="1"/>
</dbReference>
<feature type="domain" description="Aminoacyl-tRNA synthetase class I anticodon-binding" evidence="7">
    <location>
        <begin position="47"/>
        <end position="172"/>
    </location>
</feature>
<keyword evidence="2 8" id="KW-0436">Ligase</keyword>
<evidence type="ECO:0000256" key="6">
    <source>
        <dbReference type="ARBA" id="ARBA00023146"/>
    </source>
</evidence>
<evidence type="ECO:0000256" key="2">
    <source>
        <dbReference type="ARBA" id="ARBA00022598"/>
    </source>
</evidence>
<organism evidence="8 9">
    <name type="scientific">Salmonella enterica I</name>
    <dbReference type="NCBI Taxonomy" id="59201"/>
    <lineage>
        <taxon>Bacteria</taxon>
        <taxon>Pseudomonadati</taxon>
        <taxon>Pseudomonadota</taxon>
        <taxon>Gammaproteobacteria</taxon>
        <taxon>Enterobacterales</taxon>
        <taxon>Enterobacteriaceae</taxon>
        <taxon>Salmonella</taxon>
    </lineage>
</organism>
<reference evidence="8 9" key="1">
    <citation type="submission" date="2018-12" db="EMBL/GenBank/DDBJ databases">
        <authorList>
            <consortium name="Pathogen Informatics"/>
        </authorList>
    </citation>
    <scope>NUCLEOTIDE SEQUENCE [LARGE SCALE GENOMIC DNA]</scope>
    <source>
        <strain evidence="8 9">NCTC6754</strain>
    </source>
</reference>
<comment type="similarity">
    <text evidence="1">Belongs to the class-I aminoacyl-tRNA synthetase family. Glutamate--tRNA ligase type 1 subfamily.</text>
</comment>
<evidence type="ECO:0000259" key="7">
    <source>
        <dbReference type="Pfam" id="PF19269"/>
    </source>
</evidence>
<evidence type="ECO:0000256" key="3">
    <source>
        <dbReference type="ARBA" id="ARBA00022741"/>
    </source>
</evidence>
<gene>
    <name evidence="8" type="primary">STY2654_3</name>
    <name evidence="8" type="ORF">NCTC6754_04304</name>
</gene>
<proteinExistence type="inferred from homology"/>
<dbReference type="InterPro" id="IPR045462">
    <property type="entry name" value="aa-tRNA-synth_I_cd-bd"/>
</dbReference>
<dbReference type="GO" id="GO:0005524">
    <property type="term" value="F:ATP binding"/>
    <property type="evidence" value="ECO:0007669"/>
    <property type="project" value="UniProtKB-KW"/>
</dbReference>
<dbReference type="EC" id="6.1.1.17" evidence="8"/>
<dbReference type="PANTHER" id="PTHR43311:SF2">
    <property type="entry name" value="GLUTAMATE--TRNA LIGASE, MITOCHONDRIAL-RELATED"/>
    <property type="match status" value="1"/>
</dbReference>
<keyword evidence="6 8" id="KW-0030">Aminoacyl-tRNA synthetase</keyword>
<evidence type="ECO:0000256" key="1">
    <source>
        <dbReference type="ARBA" id="ARBA00007894"/>
    </source>
</evidence>
<accession>A0A3S4LW19</accession>
<dbReference type="AlphaFoldDB" id="A0A3S4LW19"/>
<dbReference type="GO" id="GO:0004818">
    <property type="term" value="F:glutamate-tRNA ligase activity"/>
    <property type="evidence" value="ECO:0007669"/>
    <property type="project" value="UniProtKB-EC"/>
</dbReference>
<evidence type="ECO:0000313" key="8">
    <source>
        <dbReference type="EMBL" id="VEB56313.1"/>
    </source>
</evidence>
<evidence type="ECO:0000256" key="5">
    <source>
        <dbReference type="ARBA" id="ARBA00022917"/>
    </source>
</evidence>
<dbReference type="EMBL" id="LR134190">
    <property type="protein sequence ID" value="VEB56313.1"/>
    <property type="molecule type" value="Genomic_DNA"/>
</dbReference>
<dbReference type="Gene3D" id="1.10.10.350">
    <property type="match status" value="1"/>
</dbReference>
<dbReference type="InterPro" id="IPR008925">
    <property type="entry name" value="aa_tRNA-synth_I_cd-bd_sf"/>
</dbReference>
<name>A0A3S4LW19_SALET</name>
<dbReference type="GO" id="GO:0005829">
    <property type="term" value="C:cytosol"/>
    <property type="evidence" value="ECO:0007669"/>
    <property type="project" value="TreeGrafter"/>
</dbReference>
<keyword evidence="5" id="KW-0648">Protein biosynthesis</keyword>
<protein>
    <submittedName>
        <fullName evidence="8">Glutamyl-tRNA synthetase</fullName>
        <ecNumber evidence="8">6.1.1.17</ecNumber>
    </submittedName>
</protein>
<dbReference type="GO" id="GO:0000049">
    <property type="term" value="F:tRNA binding"/>
    <property type="evidence" value="ECO:0007669"/>
    <property type="project" value="InterPro"/>
</dbReference>
<dbReference type="FunFam" id="1.10.10.350:FF:000001">
    <property type="entry name" value="Glutamate--tRNA ligase"/>
    <property type="match status" value="1"/>
</dbReference>
<evidence type="ECO:0000256" key="4">
    <source>
        <dbReference type="ARBA" id="ARBA00022840"/>
    </source>
</evidence>